<dbReference type="PANTHER" id="PTHR16740">
    <property type="entry name" value="CYTOCHROME B5-RELATED PROTEIN-RELATED"/>
    <property type="match status" value="1"/>
</dbReference>
<feature type="domain" description="Fatty acid desaturase" evidence="2">
    <location>
        <begin position="4"/>
        <end position="235"/>
    </location>
</feature>
<evidence type="ECO:0000313" key="3">
    <source>
        <dbReference type="EMBL" id="CAG9857271.1"/>
    </source>
</evidence>
<dbReference type="InterPro" id="IPR053100">
    <property type="entry name" value="Cytochrome_b5-related"/>
</dbReference>
<keyword evidence="4" id="KW-1185">Reference proteome</keyword>
<organism evidence="3 4">
    <name type="scientific">Phyllotreta striolata</name>
    <name type="common">Striped flea beetle</name>
    <name type="synonym">Crioceris striolata</name>
    <dbReference type="NCBI Taxonomy" id="444603"/>
    <lineage>
        <taxon>Eukaryota</taxon>
        <taxon>Metazoa</taxon>
        <taxon>Ecdysozoa</taxon>
        <taxon>Arthropoda</taxon>
        <taxon>Hexapoda</taxon>
        <taxon>Insecta</taxon>
        <taxon>Pterygota</taxon>
        <taxon>Neoptera</taxon>
        <taxon>Endopterygota</taxon>
        <taxon>Coleoptera</taxon>
        <taxon>Polyphaga</taxon>
        <taxon>Cucujiformia</taxon>
        <taxon>Chrysomeloidea</taxon>
        <taxon>Chrysomelidae</taxon>
        <taxon>Galerucinae</taxon>
        <taxon>Alticini</taxon>
        <taxon>Phyllotreta</taxon>
    </lineage>
</organism>
<keyword evidence="1" id="KW-1133">Transmembrane helix</keyword>
<dbReference type="GO" id="GO:0006629">
    <property type="term" value="P:lipid metabolic process"/>
    <property type="evidence" value="ECO:0007669"/>
    <property type="project" value="InterPro"/>
</dbReference>
<dbReference type="OrthoDB" id="260519at2759"/>
<proteinExistence type="predicted"/>
<dbReference type="AlphaFoldDB" id="A0A9N9TKZ8"/>
<evidence type="ECO:0000313" key="4">
    <source>
        <dbReference type="Proteomes" id="UP001153712"/>
    </source>
</evidence>
<feature type="transmembrane region" description="Helical" evidence="1">
    <location>
        <begin position="73"/>
        <end position="92"/>
    </location>
</feature>
<dbReference type="EMBL" id="OU900106">
    <property type="protein sequence ID" value="CAG9857271.1"/>
    <property type="molecule type" value="Genomic_DNA"/>
</dbReference>
<reference evidence="3" key="1">
    <citation type="submission" date="2022-01" db="EMBL/GenBank/DDBJ databases">
        <authorList>
            <person name="King R."/>
        </authorList>
    </citation>
    <scope>NUCLEOTIDE SEQUENCE</scope>
</reference>
<sequence>MLGMMTIAGHNYVHQKDNFRMYYFQFSLLQIREWRISHALSHHLHTNAIDDLEISMYEPLLFYLPVKKSVRDIISSLLLAPVIWVTMFHGALIKRILFAKKCNFTNFGLSDLIPLLLPTVMCLFRGENTSIIDVFLMWNFIILVGSTYLGFVGLHAAHHHPDIFHDGDVPRSSTNYDWGLSQLDAVMDRKEITGSHFLVLTNFGDHALHHLFPTLDHGLLELLYPTFKRVLRQFDVDVRCVSQWDTIKGGFQQLVKVNPNSSAPDLKKYSNSKDD</sequence>
<keyword evidence="1" id="KW-0812">Transmembrane</keyword>
<keyword evidence="1" id="KW-0472">Membrane</keyword>
<protein>
    <recommendedName>
        <fullName evidence="2">Fatty acid desaturase domain-containing protein</fullName>
    </recommendedName>
</protein>
<name>A0A9N9TKZ8_PHYSR</name>
<dbReference type="Pfam" id="PF00487">
    <property type="entry name" value="FA_desaturase"/>
    <property type="match status" value="1"/>
</dbReference>
<accession>A0A9N9TKZ8</accession>
<dbReference type="InterPro" id="IPR005804">
    <property type="entry name" value="FA_desaturase_dom"/>
</dbReference>
<dbReference type="PANTHER" id="PTHR16740:SF1">
    <property type="entry name" value="CYTOCHROME B5-RELATED PROTEIN-RELATED"/>
    <property type="match status" value="1"/>
</dbReference>
<gene>
    <name evidence="3" type="ORF">PHYEVI_LOCUS3677</name>
</gene>
<evidence type="ECO:0000256" key="1">
    <source>
        <dbReference type="SAM" id="Phobius"/>
    </source>
</evidence>
<feature type="transmembrane region" description="Helical" evidence="1">
    <location>
        <begin position="104"/>
        <end position="124"/>
    </location>
</feature>
<evidence type="ECO:0000259" key="2">
    <source>
        <dbReference type="Pfam" id="PF00487"/>
    </source>
</evidence>
<dbReference type="Proteomes" id="UP001153712">
    <property type="component" value="Chromosome 13"/>
</dbReference>
<feature type="transmembrane region" description="Helical" evidence="1">
    <location>
        <begin position="136"/>
        <end position="157"/>
    </location>
</feature>